<sequence length="308" mass="35589">MFKESTTKGLTSHPNQPLPSAESFAERFDDIIRLKGTPNGDVKKMNFLGALLNEDELLQLIKKFRLGCPDTPVLDQLTDWCNDVDRSNVSRKEILELVLMKIYQALNELTAAYPHLMADSQQMDFVCQFHWRPKSGIRLQFIDYPYDDIELFDKGFETMLTIAFELHLITKYKVSTETFGFEKPSYTLLNYSLKKSIEIYMNDCLLQSGTHYPRKGRSEKVATFYSVADVSESILKIIIKLMGMEKSDLLAMNIHELSLLFPQYSTDLNELDLSTGFKTEWRTAFTGFLEMIRTLIEFDLLAKEPEFC</sequence>
<organism evidence="2 4">
    <name type="scientific">Chitinophaga sancti</name>
    <dbReference type="NCBI Taxonomy" id="1004"/>
    <lineage>
        <taxon>Bacteria</taxon>
        <taxon>Pseudomonadati</taxon>
        <taxon>Bacteroidota</taxon>
        <taxon>Chitinophagia</taxon>
        <taxon>Chitinophagales</taxon>
        <taxon>Chitinophagaceae</taxon>
        <taxon>Chitinophaga</taxon>
    </lineage>
</organism>
<reference evidence="2 4" key="1">
    <citation type="submission" date="2016-11" db="EMBL/GenBank/DDBJ databases">
        <authorList>
            <person name="Jaros S."/>
            <person name="Januszkiewicz K."/>
            <person name="Wedrychowicz H."/>
        </authorList>
    </citation>
    <scope>NUCLEOTIDE SEQUENCE [LARGE SCALE GENOMIC DNA]</scope>
    <source>
        <strain evidence="2 4">DSM 784</strain>
    </source>
</reference>
<protein>
    <submittedName>
        <fullName evidence="2">Uncharacterized protein</fullName>
    </submittedName>
</protein>
<dbReference type="EMBL" id="CP140154">
    <property type="protein sequence ID" value="WQG88989.1"/>
    <property type="molecule type" value="Genomic_DNA"/>
</dbReference>
<gene>
    <name evidence="2" type="ORF">SAMN05661012_06489</name>
    <name evidence="3" type="ORF">SR876_29090</name>
</gene>
<feature type="region of interest" description="Disordered" evidence="1">
    <location>
        <begin position="1"/>
        <end position="21"/>
    </location>
</feature>
<dbReference type="Proteomes" id="UP001326715">
    <property type="component" value="Chromosome"/>
</dbReference>
<dbReference type="EMBL" id="FPIZ01000043">
    <property type="protein sequence ID" value="SFW89788.1"/>
    <property type="molecule type" value="Genomic_DNA"/>
</dbReference>
<dbReference type="STRING" id="1004.SAMN05661012_06489"/>
<evidence type="ECO:0000313" key="2">
    <source>
        <dbReference type="EMBL" id="SFW89788.1"/>
    </source>
</evidence>
<keyword evidence="5" id="KW-1185">Reference proteome</keyword>
<evidence type="ECO:0000313" key="3">
    <source>
        <dbReference type="EMBL" id="WQG88989.1"/>
    </source>
</evidence>
<dbReference type="RefSeq" id="WP_072366393.1">
    <property type="nucleotide sequence ID" value="NZ_CP139972.1"/>
</dbReference>
<name>A0A1K1SZV5_9BACT</name>
<reference evidence="3 5" key="2">
    <citation type="submission" date="2023-11" db="EMBL/GenBank/DDBJ databases">
        <title>MicrobeMod: A computational toolkit for identifying prokaryotic methylation and restriction-modification with nanopore sequencing.</title>
        <authorList>
            <person name="Crits-Christoph A."/>
            <person name="Kang S.C."/>
            <person name="Lee H."/>
            <person name="Ostrov N."/>
        </authorList>
    </citation>
    <scope>NUCLEOTIDE SEQUENCE [LARGE SCALE GENOMIC DNA]</scope>
    <source>
        <strain evidence="3 5">ATCC 23090</strain>
    </source>
</reference>
<evidence type="ECO:0000313" key="4">
    <source>
        <dbReference type="Proteomes" id="UP000183788"/>
    </source>
</evidence>
<proteinExistence type="predicted"/>
<evidence type="ECO:0000256" key="1">
    <source>
        <dbReference type="SAM" id="MobiDB-lite"/>
    </source>
</evidence>
<evidence type="ECO:0000313" key="5">
    <source>
        <dbReference type="Proteomes" id="UP001326715"/>
    </source>
</evidence>
<dbReference type="AlphaFoldDB" id="A0A1K1SZV5"/>
<dbReference type="Proteomes" id="UP000183788">
    <property type="component" value="Unassembled WGS sequence"/>
</dbReference>
<accession>A0A1K1SZV5</accession>